<accession>A0A1J5PIJ1</accession>
<comment type="caution">
    <text evidence="1">The sequence shown here is derived from an EMBL/GenBank/DDBJ whole genome shotgun (WGS) entry which is preliminary data.</text>
</comment>
<evidence type="ECO:0000313" key="1">
    <source>
        <dbReference type="EMBL" id="OIQ67356.1"/>
    </source>
</evidence>
<protein>
    <submittedName>
        <fullName evidence="1">Uncharacterized protein</fullName>
    </submittedName>
</protein>
<dbReference type="AlphaFoldDB" id="A0A1J5PIJ1"/>
<organism evidence="1">
    <name type="scientific">mine drainage metagenome</name>
    <dbReference type="NCBI Taxonomy" id="410659"/>
    <lineage>
        <taxon>unclassified sequences</taxon>
        <taxon>metagenomes</taxon>
        <taxon>ecological metagenomes</taxon>
    </lineage>
</organism>
<name>A0A1J5PIJ1_9ZZZZ</name>
<proteinExistence type="predicted"/>
<dbReference type="EMBL" id="MLJW01005979">
    <property type="protein sequence ID" value="OIQ67356.1"/>
    <property type="molecule type" value="Genomic_DNA"/>
</dbReference>
<sequence length="93" mass="10718">MAAAQLQGEVLTVRQLATRTQTNWDQLEQVLEQLADTHWVLRSGKGWILGTHPDHIIVREVFERLVFLSSHHPQILVKLAQQPELSLSQWESE</sequence>
<reference evidence="1" key="1">
    <citation type="submission" date="2016-10" db="EMBL/GenBank/DDBJ databases">
        <title>Sequence of Gallionella enrichment culture.</title>
        <authorList>
            <person name="Poehlein A."/>
            <person name="Muehling M."/>
            <person name="Daniel R."/>
        </authorList>
    </citation>
    <scope>NUCLEOTIDE SEQUENCE</scope>
</reference>
<gene>
    <name evidence="1" type="ORF">GALL_510640</name>
</gene>